<dbReference type="AlphaFoldDB" id="A0A377XRQ2"/>
<reference evidence="1 2" key="1">
    <citation type="submission" date="2018-06" db="EMBL/GenBank/DDBJ databases">
        <authorList>
            <consortium name="Pathogen Informatics"/>
            <person name="Doyle S."/>
        </authorList>
    </citation>
    <scope>NUCLEOTIDE SEQUENCE [LARGE SCALE GENOMIC DNA]</scope>
    <source>
        <strain evidence="1 2">NCTC5047</strain>
    </source>
</reference>
<gene>
    <name evidence="1" type="ORF">NCTC5047_07356</name>
</gene>
<proteinExistence type="predicted"/>
<evidence type="ECO:0000313" key="2">
    <source>
        <dbReference type="Proteomes" id="UP000254340"/>
    </source>
</evidence>
<accession>A0A377XRQ2</accession>
<protein>
    <submittedName>
        <fullName evidence="1">Uncharacterized protein</fullName>
    </submittedName>
</protein>
<name>A0A377XRQ2_KLEPN</name>
<sequence length="80" mass="8739">MGDAVNQLLFAGNKRINVIGHLVKGHPEPLEAGHTVEVNALAEVTFAKALGGRLNAQHVLPVRAHPDKHRKGQRDSNKRH</sequence>
<dbReference type="Proteomes" id="UP000254340">
    <property type="component" value="Unassembled WGS sequence"/>
</dbReference>
<dbReference type="EMBL" id="UGLH01000006">
    <property type="protein sequence ID" value="STT86259.1"/>
    <property type="molecule type" value="Genomic_DNA"/>
</dbReference>
<evidence type="ECO:0000313" key="1">
    <source>
        <dbReference type="EMBL" id="STT86259.1"/>
    </source>
</evidence>
<organism evidence="1 2">
    <name type="scientific">Klebsiella pneumoniae</name>
    <dbReference type="NCBI Taxonomy" id="573"/>
    <lineage>
        <taxon>Bacteria</taxon>
        <taxon>Pseudomonadati</taxon>
        <taxon>Pseudomonadota</taxon>
        <taxon>Gammaproteobacteria</taxon>
        <taxon>Enterobacterales</taxon>
        <taxon>Enterobacteriaceae</taxon>
        <taxon>Klebsiella/Raoultella group</taxon>
        <taxon>Klebsiella</taxon>
        <taxon>Klebsiella pneumoniae complex</taxon>
    </lineage>
</organism>